<dbReference type="InterPro" id="IPR007461">
    <property type="entry name" value="Ysc84_actin-binding"/>
</dbReference>
<dbReference type="Pfam" id="PF04366">
    <property type="entry name" value="Ysc84"/>
    <property type="match status" value="2"/>
</dbReference>
<evidence type="ECO:0000256" key="1">
    <source>
        <dbReference type="SAM" id="MobiDB-lite"/>
    </source>
</evidence>
<organism evidence="3 4">
    <name type="scientific">Oryza sativa subsp. indica</name>
    <name type="common">Rice</name>
    <dbReference type="NCBI Taxonomy" id="39946"/>
    <lineage>
        <taxon>Eukaryota</taxon>
        <taxon>Viridiplantae</taxon>
        <taxon>Streptophyta</taxon>
        <taxon>Embryophyta</taxon>
        <taxon>Tracheophyta</taxon>
        <taxon>Spermatophyta</taxon>
        <taxon>Magnoliopsida</taxon>
        <taxon>Liliopsida</taxon>
        <taxon>Poales</taxon>
        <taxon>Poaceae</taxon>
        <taxon>BOP clade</taxon>
        <taxon>Oryzoideae</taxon>
        <taxon>Oryzeae</taxon>
        <taxon>Oryzinae</taxon>
        <taxon>Oryza</taxon>
        <taxon>Oryza sativa</taxon>
    </lineage>
</organism>
<evidence type="ECO:0000313" key="4">
    <source>
        <dbReference type="Proteomes" id="UP000007015"/>
    </source>
</evidence>
<reference evidence="3 4" key="1">
    <citation type="journal article" date="2005" name="PLoS Biol.">
        <title>The genomes of Oryza sativa: a history of duplications.</title>
        <authorList>
            <person name="Yu J."/>
            <person name="Wang J."/>
            <person name="Lin W."/>
            <person name="Li S."/>
            <person name="Li H."/>
            <person name="Zhou J."/>
            <person name="Ni P."/>
            <person name="Dong W."/>
            <person name="Hu S."/>
            <person name="Zeng C."/>
            <person name="Zhang J."/>
            <person name="Zhang Y."/>
            <person name="Li R."/>
            <person name="Xu Z."/>
            <person name="Li S."/>
            <person name="Li X."/>
            <person name="Zheng H."/>
            <person name="Cong L."/>
            <person name="Lin L."/>
            <person name="Yin J."/>
            <person name="Geng J."/>
            <person name="Li G."/>
            <person name="Shi J."/>
            <person name="Liu J."/>
            <person name="Lv H."/>
            <person name="Li J."/>
            <person name="Wang J."/>
            <person name="Deng Y."/>
            <person name="Ran L."/>
            <person name="Shi X."/>
            <person name="Wang X."/>
            <person name="Wu Q."/>
            <person name="Li C."/>
            <person name="Ren X."/>
            <person name="Wang J."/>
            <person name="Wang X."/>
            <person name="Li D."/>
            <person name="Liu D."/>
            <person name="Zhang X."/>
            <person name="Ji Z."/>
            <person name="Zhao W."/>
            <person name="Sun Y."/>
            <person name="Zhang Z."/>
            <person name="Bao J."/>
            <person name="Han Y."/>
            <person name="Dong L."/>
            <person name="Ji J."/>
            <person name="Chen P."/>
            <person name="Wu S."/>
            <person name="Liu J."/>
            <person name="Xiao Y."/>
            <person name="Bu D."/>
            <person name="Tan J."/>
            <person name="Yang L."/>
            <person name="Ye C."/>
            <person name="Zhang J."/>
            <person name="Xu J."/>
            <person name="Zhou Y."/>
            <person name="Yu Y."/>
            <person name="Zhang B."/>
            <person name="Zhuang S."/>
            <person name="Wei H."/>
            <person name="Liu B."/>
            <person name="Lei M."/>
            <person name="Yu H."/>
            <person name="Li Y."/>
            <person name="Xu H."/>
            <person name="Wei S."/>
            <person name="He X."/>
            <person name="Fang L."/>
            <person name="Zhang Z."/>
            <person name="Zhang Y."/>
            <person name="Huang X."/>
            <person name="Su Z."/>
            <person name="Tong W."/>
            <person name="Li J."/>
            <person name="Tong Z."/>
            <person name="Li S."/>
            <person name="Ye J."/>
            <person name="Wang L."/>
            <person name="Fang L."/>
            <person name="Lei T."/>
            <person name="Chen C."/>
            <person name="Chen H."/>
            <person name="Xu Z."/>
            <person name="Li H."/>
            <person name="Huang H."/>
            <person name="Zhang F."/>
            <person name="Xu H."/>
            <person name="Li N."/>
            <person name="Zhao C."/>
            <person name="Li S."/>
            <person name="Dong L."/>
            <person name="Huang Y."/>
            <person name="Li L."/>
            <person name="Xi Y."/>
            <person name="Qi Q."/>
            <person name="Li W."/>
            <person name="Zhang B."/>
            <person name="Hu W."/>
            <person name="Zhang Y."/>
            <person name="Tian X."/>
            <person name="Jiao Y."/>
            <person name="Liang X."/>
            <person name="Jin J."/>
            <person name="Gao L."/>
            <person name="Zheng W."/>
            <person name="Hao B."/>
            <person name="Liu S."/>
            <person name="Wang W."/>
            <person name="Yuan L."/>
            <person name="Cao M."/>
            <person name="McDermott J."/>
            <person name="Samudrala R."/>
            <person name="Wang J."/>
            <person name="Wong G.K."/>
            <person name="Yang H."/>
        </authorList>
    </citation>
    <scope>NUCLEOTIDE SEQUENCE [LARGE SCALE GENOMIC DNA]</scope>
    <source>
        <strain evidence="4">cv. 93-11</strain>
    </source>
</reference>
<feature type="compositionally biased region" description="Gly residues" evidence="1">
    <location>
        <begin position="27"/>
        <end position="37"/>
    </location>
</feature>
<dbReference type="Gramene" id="BGIOSGA021058-TA">
    <property type="protein sequence ID" value="BGIOSGA021058-PA"/>
    <property type="gene ID" value="BGIOSGA021058"/>
</dbReference>
<accession>B8B3K6</accession>
<gene>
    <name evidence="3" type="ORF">OsI_23333</name>
</gene>
<dbReference type="OMA" id="YAYQISW"/>
<dbReference type="Proteomes" id="UP000007015">
    <property type="component" value="Chromosome 6"/>
</dbReference>
<feature type="domain" description="Ysc84 actin-binding" evidence="2">
    <location>
        <begin position="291"/>
        <end position="362"/>
    </location>
</feature>
<dbReference type="InterPro" id="IPR051702">
    <property type="entry name" value="SH3_domain_YSC84-like"/>
</dbReference>
<name>B8B3K6_ORYSI</name>
<dbReference type="STRING" id="39946.B8B3K6"/>
<dbReference type="GO" id="GO:0035091">
    <property type="term" value="F:phosphatidylinositol binding"/>
    <property type="evidence" value="ECO:0007669"/>
    <property type="project" value="TreeGrafter"/>
</dbReference>
<evidence type="ECO:0000259" key="2">
    <source>
        <dbReference type="Pfam" id="PF04366"/>
    </source>
</evidence>
<dbReference type="EMBL" id="CM000131">
    <property type="protein sequence ID" value="EEC80796.1"/>
    <property type="molecule type" value="Genomic_DNA"/>
</dbReference>
<evidence type="ECO:0000313" key="3">
    <source>
        <dbReference type="EMBL" id="EEC80796.1"/>
    </source>
</evidence>
<keyword evidence="4" id="KW-1185">Reference proteome</keyword>
<proteinExistence type="predicted"/>
<dbReference type="HOGENOM" id="CLU_025299_2_0_1"/>
<sequence>MAANDRLYPPIDPYALEPPQFGDDAACGGGGGGGGGEVRVRDPSAVMWDEEPEVSPSSPEEPVTEGTHTFEQGPKVHLTGNNVVGSAGVGDVYEYSREMTTMQELVENTYYDCALRDQTGMWVPPSVPPMTKHDHEEWQKGFGANGGYFAEEDLWDIDEENKEMTMWDVLAAMVSAGKDKVLSVVSYDFGRQGMSLISHLLLEEACKDKADTLEDASVGLEHALLEAEPTVGSLKPEKSIPDSILRQAKGLAIITVVNVGMMVTYKIGTGLVVARRADGSWSPPSAISTYGVGYGVQAGGELADYIIVLRNTDAIRTFSGNAHLSVGAGISASAGHLGRVAEADFRAGDGGYAACYTYSCSKARVRVEEDRHVAGEDDGVECRPRVRVPVPAALEEPAPLGACALGDDDAIAVADAAPVAPPPWPVVVVIFAAPPAAGECEQPRPEVLDAPPAKCGMQMHRLLLLDLLDAPAAMEFLSLHGVPAAAAARSITDPCKPSIVKPFHRQACITGGDKLLAARFVILLFDQSINSSGAFVGCALNGSVVSTRHSANAQFYGGPIKASEILLGSVSRPAAAATLYRALSKLFEKVENYSSPLDF</sequence>
<dbReference type="PANTHER" id="PTHR15629">
    <property type="entry name" value="SH3YL1 PROTEIN"/>
    <property type="match status" value="1"/>
</dbReference>
<dbReference type="PANTHER" id="PTHR15629:SF35">
    <property type="entry name" value="OS06G0552400 PROTEIN"/>
    <property type="match status" value="1"/>
</dbReference>
<dbReference type="AlphaFoldDB" id="B8B3K6"/>
<feature type="domain" description="Ysc84 actin-binding" evidence="2">
    <location>
        <begin position="530"/>
        <end position="585"/>
    </location>
</feature>
<protein>
    <recommendedName>
        <fullName evidence="2">Ysc84 actin-binding domain-containing protein</fullName>
    </recommendedName>
</protein>
<feature type="region of interest" description="Disordered" evidence="1">
    <location>
        <begin position="1"/>
        <end position="76"/>
    </location>
</feature>